<dbReference type="AlphaFoldDB" id="A0AAE0VEH2"/>
<dbReference type="EMBL" id="JAUCMX010000003">
    <property type="protein sequence ID" value="KAK3551777.1"/>
    <property type="molecule type" value="Genomic_DNA"/>
</dbReference>
<organism evidence="1 2">
    <name type="scientific">Hemibagrus guttatus</name>
    <dbReference type="NCBI Taxonomy" id="175788"/>
    <lineage>
        <taxon>Eukaryota</taxon>
        <taxon>Metazoa</taxon>
        <taxon>Chordata</taxon>
        <taxon>Craniata</taxon>
        <taxon>Vertebrata</taxon>
        <taxon>Euteleostomi</taxon>
        <taxon>Actinopterygii</taxon>
        <taxon>Neopterygii</taxon>
        <taxon>Teleostei</taxon>
        <taxon>Ostariophysi</taxon>
        <taxon>Siluriformes</taxon>
        <taxon>Bagridae</taxon>
        <taxon>Hemibagrus</taxon>
    </lineage>
</organism>
<protein>
    <submittedName>
        <fullName evidence="1">Uncharacterized protein</fullName>
    </submittedName>
</protein>
<gene>
    <name evidence="1" type="ORF">QTP70_025628</name>
</gene>
<keyword evidence="2" id="KW-1185">Reference proteome</keyword>
<accession>A0AAE0VEH2</accession>
<reference evidence="1" key="1">
    <citation type="submission" date="2023-06" db="EMBL/GenBank/DDBJ databases">
        <title>Male Hemibagrus guttatus genome.</title>
        <authorList>
            <person name="Bian C."/>
        </authorList>
    </citation>
    <scope>NUCLEOTIDE SEQUENCE</scope>
    <source>
        <strain evidence="1">Male_cb2023</strain>
        <tissue evidence="1">Muscle</tissue>
    </source>
</reference>
<proteinExistence type="predicted"/>
<dbReference type="Proteomes" id="UP001274896">
    <property type="component" value="Unassembled WGS sequence"/>
</dbReference>
<evidence type="ECO:0000313" key="2">
    <source>
        <dbReference type="Proteomes" id="UP001274896"/>
    </source>
</evidence>
<comment type="caution">
    <text evidence="1">The sequence shown here is derived from an EMBL/GenBank/DDBJ whole genome shotgun (WGS) entry which is preliminary data.</text>
</comment>
<sequence>MKGFFFLPALSFYSVFNSERSFRGQTARVLIYKTMPSACDSLVDDIEDMVSSSQPASLQRLSTRQSVVPRVRKRKNLTASEELRADSLCVLNT</sequence>
<evidence type="ECO:0000313" key="1">
    <source>
        <dbReference type="EMBL" id="KAK3551777.1"/>
    </source>
</evidence>
<name>A0AAE0VEH2_9TELE</name>